<organism evidence="1">
    <name type="scientific">Arundo donax</name>
    <name type="common">Giant reed</name>
    <name type="synonym">Donax arundinaceus</name>
    <dbReference type="NCBI Taxonomy" id="35708"/>
    <lineage>
        <taxon>Eukaryota</taxon>
        <taxon>Viridiplantae</taxon>
        <taxon>Streptophyta</taxon>
        <taxon>Embryophyta</taxon>
        <taxon>Tracheophyta</taxon>
        <taxon>Spermatophyta</taxon>
        <taxon>Magnoliopsida</taxon>
        <taxon>Liliopsida</taxon>
        <taxon>Poales</taxon>
        <taxon>Poaceae</taxon>
        <taxon>PACMAD clade</taxon>
        <taxon>Arundinoideae</taxon>
        <taxon>Arundineae</taxon>
        <taxon>Arundo</taxon>
    </lineage>
</organism>
<accession>A0A0A8Z8G4</accession>
<dbReference type="EMBL" id="GBRH01262809">
    <property type="protein sequence ID" value="JAD35086.1"/>
    <property type="molecule type" value="Transcribed_RNA"/>
</dbReference>
<reference evidence="1" key="1">
    <citation type="submission" date="2014-09" db="EMBL/GenBank/DDBJ databases">
        <authorList>
            <person name="Magalhaes I.L.F."/>
            <person name="Oliveira U."/>
            <person name="Santos F.R."/>
            <person name="Vidigal T.H.D.A."/>
            <person name="Brescovit A.D."/>
            <person name="Santos A.J."/>
        </authorList>
    </citation>
    <scope>NUCLEOTIDE SEQUENCE</scope>
    <source>
        <tissue evidence="1">Shoot tissue taken approximately 20 cm above the soil surface</tissue>
    </source>
</reference>
<evidence type="ECO:0000313" key="1">
    <source>
        <dbReference type="EMBL" id="JAD35086.1"/>
    </source>
</evidence>
<sequence>MCLDQTNLHCLLYTHKVATTNLSVDLRMLIDYALLCYW</sequence>
<protein>
    <submittedName>
        <fullName evidence="1">Uncharacterized protein</fullName>
    </submittedName>
</protein>
<reference evidence="1" key="2">
    <citation type="journal article" date="2015" name="Data Brief">
        <title>Shoot transcriptome of the giant reed, Arundo donax.</title>
        <authorList>
            <person name="Barrero R.A."/>
            <person name="Guerrero F.D."/>
            <person name="Moolhuijzen P."/>
            <person name="Goolsby J.A."/>
            <person name="Tidwell J."/>
            <person name="Bellgard S.E."/>
            <person name="Bellgard M.I."/>
        </authorList>
    </citation>
    <scope>NUCLEOTIDE SEQUENCE</scope>
    <source>
        <tissue evidence="1">Shoot tissue taken approximately 20 cm above the soil surface</tissue>
    </source>
</reference>
<name>A0A0A8Z8G4_ARUDO</name>
<dbReference type="AlphaFoldDB" id="A0A0A8Z8G4"/>
<proteinExistence type="predicted"/>